<organism evidence="1 2">
    <name type="scientific">Streptomyces johnsoniae</name>
    <dbReference type="NCBI Taxonomy" id="3075532"/>
    <lineage>
        <taxon>Bacteria</taxon>
        <taxon>Bacillati</taxon>
        <taxon>Actinomycetota</taxon>
        <taxon>Actinomycetes</taxon>
        <taxon>Kitasatosporales</taxon>
        <taxon>Streptomycetaceae</taxon>
        <taxon>Streptomyces</taxon>
    </lineage>
</organism>
<proteinExistence type="predicted"/>
<dbReference type="InterPro" id="IPR011990">
    <property type="entry name" value="TPR-like_helical_dom_sf"/>
</dbReference>
<comment type="caution">
    <text evidence="1">The sequence shown here is derived from an EMBL/GenBank/DDBJ whole genome shotgun (WGS) entry which is preliminary data.</text>
</comment>
<dbReference type="SUPFAM" id="SSF48452">
    <property type="entry name" value="TPR-like"/>
    <property type="match status" value="1"/>
</dbReference>
<keyword evidence="2" id="KW-1185">Reference proteome</keyword>
<accession>A0ABU2S535</accession>
<dbReference type="InterPro" id="IPR053137">
    <property type="entry name" value="NLR-like"/>
</dbReference>
<dbReference type="PANTHER" id="PTHR46082:SF6">
    <property type="entry name" value="AAA+ ATPASE DOMAIN-CONTAINING PROTEIN-RELATED"/>
    <property type="match status" value="1"/>
</dbReference>
<dbReference type="Pfam" id="PF13424">
    <property type="entry name" value="TPR_12"/>
    <property type="match status" value="1"/>
</dbReference>
<evidence type="ECO:0000313" key="1">
    <source>
        <dbReference type="EMBL" id="MDT0444055.1"/>
    </source>
</evidence>
<dbReference type="Proteomes" id="UP001183615">
    <property type="component" value="Unassembled WGS sequence"/>
</dbReference>
<protein>
    <submittedName>
        <fullName evidence="1">Tetratricopeptide repeat protein</fullName>
    </submittedName>
</protein>
<dbReference type="Gene3D" id="1.25.40.10">
    <property type="entry name" value="Tetratricopeptide repeat domain"/>
    <property type="match status" value="1"/>
</dbReference>
<dbReference type="EMBL" id="JAVREV010000007">
    <property type="protein sequence ID" value="MDT0444055.1"/>
    <property type="molecule type" value="Genomic_DNA"/>
</dbReference>
<reference evidence="2" key="1">
    <citation type="submission" date="2023-07" db="EMBL/GenBank/DDBJ databases">
        <title>30 novel species of actinomycetes from the DSMZ collection.</title>
        <authorList>
            <person name="Nouioui I."/>
        </authorList>
    </citation>
    <scope>NUCLEOTIDE SEQUENCE [LARGE SCALE GENOMIC DNA]</scope>
    <source>
        <strain evidence="2">DSM 41886</strain>
    </source>
</reference>
<dbReference type="RefSeq" id="WP_311618339.1">
    <property type="nucleotide sequence ID" value="NZ_JAVREV010000007.1"/>
</dbReference>
<sequence length="451" mass="50487">MNDEEKRSRIRNEIAYGNYENVVQAGTIHGGVHVTAGGADSPSALEDPVIVTVHRKDRPWLAVDADPPRWMSPSGLSYIVTLEARTVRAVVLRAARVVVLSRRLPRPAYLPAPDLIGARPSMRHFEADLSTVKSSPPPFDTDSPQLLPIGPDFPFTISATDIEQFKFTATAGSEEVCWQVELDWICAGQQGTTVINDNGHPFETYPSGVFAGPGSWALEENRDTYREGLRRRIDEEHRLPPPSSTWSRSISAEEVFLAALALDSDMRDVDPDDPAAWEAYQQLATYVRTLLGQERFRSDRSEPFRALLIRVIRFFYASGQSDLGRRIAGSVYEDWRRHLGQDHPHTLALANRLGGCLVGMRRYGEARSVFESILPLFRKTLGKKHSDTLTVTSNLALVLGRLGELDTAEKLARKVIRTSARVLGDDHLTTRRTLRVIDEITEQRQAKEQAR</sequence>
<gene>
    <name evidence="1" type="ORF">RM779_15845</name>
</gene>
<dbReference type="PANTHER" id="PTHR46082">
    <property type="entry name" value="ATP/GTP-BINDING PROTEIN-RELATED"/>
    <property type="match status" value="1"/>
</dbReference>
<evidence type="ECO:0000313" key="2">
    <source>
        <dbReference type="Proteomes" id="UP001183615"/>
    </source>
</evidence>
<name>A0ABU2S535_9ACTN</name>